<dbReference type="GeneID" id="34566480"/>
<dbReference type="OrthoDB" id="4832625at2759"/>
<reference evidence="2 3" key="1">
    <citation type="submission" date="2016-09" db="EMBL/GenBank/DDBJ databases">
        <authorList>
            <person name="Capua I."/>
            <person name="De Benedictis P."/>
            <person name="Joannis T."/>
            <person name="Lombin L.H."/>
            <person name="Cattoli G."/>
        </authorList>
    </citation>
    <scope>NUCLEOTIDE SEQUENCE [LARGE SCALE GENOMIC DNA]</scope>
    <source>
        <strain evidence="2 3">IMI 309357</strain>
    </source>
</reference>
<name>A0A1G4AQ80_9PEZI</name>
<protein>
    <submittedName>
        <fullName evidence="2">Uncharacterized protein</fullName>
    </submittedName>
</protein>
<sequence>MQLTTLTAGLMALAATANATAIIGDIKMFYDPDSNCTGDPLQAETGTLRGQEMSIPPEYLNKCEQMPLGIGNSTYKKFSANGITCNFYFELYADAECQNLSTNISNFCVPHDNSATTELDFAD</sequence>
<feature type="signal peptide" evidence="1">
    <location>
        <begin position="1"/>
        <end position="19"/>
    </location>
</feature>
<dbReference type="EMBL" id="MJBS01000189">
    <property type="protein sequence ID" value="OHE91324.1"/>
    <property type="molecule type" value="Genomic_DNA"/>
</dbReference>
<dbReference type="RefSeq" id="XP_022468497.1">
    <property type="nucleotide sequence ID" value="XM_022624970.1"/>
</dbReference>
<evidence type="ECO:0000256" key="1">
    <source>
        <dbReference type="SAM" id="SignalP"/>
    </source>
</evidence>
<accession>A0A1G4AQ80</accession>
<evidence type="ECO:0000313" key="2">
    <source>
        <dbReference type="EMBL" id="OHE91324.1"/>
    </source>
</evidence>
<feature type="chain" id="PRO_5009601989" evidence="1">
    <location>
        <begin position="20"/>
        <end position="123"/>
    </location>
</feature>
<proteinExistence type="predicted"/>
<comment type="caution">
    <text evidence="2">The sequence shown here is derived from an EMBL/GenBank/DDBJ whole genome shotgun (WGS) entry which is preliminary data.</text>
</comment>
<keyword evidence="3" id="KW-1185">Reference proteome</keyword>
<gene>
    <name evidence="2" type="ORF">CORC01_13353</name>
</gene>
<evidence type="ECO:0000313" key="3">
    <source>
        <dbReference type="Proteomes" id="UP000176998"/>
    </source>
</evidence>
<organism evidence="2 3">
    <name type="scientific">Colletotrichum orchidophilum</name>
    <dbReference type="NCBI Taxonomy" id="1209926"/>
    <lineage>
        <taxon>Eukaryota</taxon>
        <taxon>Fungi</taxon>
        <taxon>Dikarya</taxon>
        <taxon>Ascomycota</taxon>
        <taxon>Pezizomycotina</taxon>
        <taxon>Sordariomycetes</taxon>
        <taxon>Hypocreomycetidae</taxon>
        <taxon>Glomerellales</taxon>
        <taxon>Glomerellaceae</taxon>
        <taxon>Colletotrichum</taxon>
    </lineage>
</organism>
<keyword evidence="1" id="KW-0732">Signal</keyword>
<dbReference type="AlphaFoldDB" id="A0A1G4AQ80"/>
<dbReference type="Proteomes" id="UP000176998">
    <property type="component" value="Unassembled WGS sequence"/>
</dbReference>